<dbReference type="STRING" id="356660.SAMN05444336_1011226"/>
<sequence length="565" mass="56751">MTSALSIRLARAHGAIGPAAARRLRGRLEACDAEAPGAPSEILILRRLVDPAPGGLVPGAAGARAGEAAGRARWRRALEASLERARARAARPAQGPVPPGAEAVRFADAAEALACLIEDAAAGRAALRWWWRAWPPEAPGGDVMPARPASPGATLPGRTGGGAGRGWGGAGAGTRIARWLAADPGRAAAAIAVLWARGRAAAALAPLGPRDALALAVQLGAPAAPETSPAPSRPPPAAAPDPRRGHGAPSRSASPSIPGDDPPGAVAWLIAVARARHAVPAAQGEALAARAAMLLVPGSGVGPARGPAPDAESGPTPHPAPDPAGEVRSTPRVGGPLPDAGAGADAGPARPAAGRPRPDPADIPTPAPKTEPDTDPPAAARIPPDPAADPVPETGLETSRAGALFLLHLFERPDLAPALPEAARAAPWTAAARLAAALHPDPSPPGAPDPLAALMEALDGPSDAAPGGASRDPAEAGRLRAALDRALDPILPDLRARLAAAMGVAPETAGPRLVARRGRVFVTAMHVDLTLALRDADAGVRRAGLDLDPGWRPSLGRILAFHYRD</sequence>
<gene>
    <name evidence="2" type="ORF">SAMN05444336_1011226</name>
</gene>
<reference evidence="2 3" key="1">
    <citation type="submission" date="2016-10" db="EMBL/GenBank/DDBJ databases">
        <authorList>
            <person name="de Groot N.N."/>
        </authorList>
    </citation>
    <scope>NUCLEOTIDE SEQUENCE [LARGE SCALE GENOMIC DNA]</scope>
    <source>
        <strain evidence="2 3">DSM 17890</strain>
    </source>
</reference>
<dbReference type="RefSeq" id="WP_092680177.1">
    <property type="nucleotide sequence ID" value="NZ_FNMZ01000001.1"/>
</dbReference>
<feature type="region of interest" description="Disordered" evidence="1">
    <location>
        <begin position="302"/>
        <end position="396"/>
    </location>
</feature>
<evidence type="ECO:0000313" key="3">
    <source>
        <dbReference type="Proteomes" id="UP000199118"/>
    </source>
</evidence>
<organism evidence="2 3">
    <name type="scientific">Albimonas donghaensis</name>
    <dbReference type="NCBI Taxonomy" id="356660"/>
    <lineage>
        <taxon>Bacteria</taxon>
        <taxon>Pseudomonadati</taxon>
        <taxon>Pseudomonadota</taxon>
        <taxon>Alphaproteobacteria</taxon>
        <taxon>Rhodobacterales</taxon>
        <taxon>Paracoccaceae</taxon>
        <taxon>Albimonas</taxon>
    </lineage>
</organism>
<protein>
    <submittedName>
        <fullName evidence="2">Uncharacterized protein</fullName>
    </submittedName>
</protein>
<dbReference type="OrthoDB" id="5525274at2"/>
<accession>A0A1H2U788</accession>
<evidence type="ECO:0000313" key="2">
    <source>
        <dbReference type="EMBL" id="SDW51469.1"/>
    </source>
</evidence>
<dbReference type="EMBL" id="FNMZ01000001">
    <property type="protein sequence ID" value="SDW51469.1"/>
    <property type="molecule type" value="Genomic_DNA"/>
</dbReference>
<feature type="compositionally biased region" description="Low complexity" evidence="1">
    <location>
        <begin position="334"/>
        <end position="355"/>
    </location>
</feature>
<evidence type="ECO:0000256" key="1">
    <source>
        <dbReference type="SAM" id="MobiDB-lite"/>
    </source>
</evidence>
<feature type="region of interest" description="Disordered" evidence="1">
    <location>
        <begin position="223"/>
        <end position="261"/>
    </location>
</feature>
<dbReference type="Proteomes" id="UP000199118">
    <property type="component" value="Unassembled WGS sequence"/>
</dbReference>
<proteinExistence type="predicted"/>
<name>A0A1H2U788_9RHOB</name>
<dbReference type="AlphaFoldDB" id="A0A1H2U788"/>
<keyword evidence="3" id="KW-1185">Reference proteome</keyword>